<gene>
    <name evidence="2" type="ORF">O1G22_41595</name>
</gene>
<evidence type="ECO:0000259" key="1">
    <source>
        <dbReference type="PROSITE" id="PS51186"/>
    </source>
</evidence>
<keyword evidence="2" id="KW-0012">Acyltransferase</keyword>
<dbReference type="Proteomes" id="UP001212326">
    <property type="component" value="Chromosome"/>
</dbReference>
<protein>
    <submittedName>
        <fullName evidence="2">GNAT family N-acetyltransferase</fullName>
        <ecNumber evidence="2">2.3.1.-</ecNumber>
    </submittedName>
</protein>
<evidence type="ECO:0000313" key="2">
    <source>
        <dbReference type="EMBL" id="WBO68834.1"/>
    </source>
</evidence>
<dbReference type="GO" id="GO:0016746">
    <property type="term" value="F:acyltransferase activity"/>
    <property type="evidence" value="ECO:0007669"/>
    <property type="project" value="UniProtKB-KW"/>
</dbReference>
<accession>A0ABY7PG49</accession>
<name>A0ABY7PG49_9ACTN</name>
<dbReference type="SUPFAM" id="SSF55729">
    <property type="entry name" value="Acyl-CoA N-acyltransferases (Nat)"/>
    <property type="match status" value="1"/>
</dbReference>
<dbReference type="Pfam" id="PF13302">
    <property type="entry name" value="Acetyltransf_3"/>
    <property type="match status" value="1"/>
</dbReference>
<proteinExistence type="predicted"/>
<organism evidence="2 3">
    <name type="scientific">Streptomyces camelliae</name>
    <dbReference type="NCBI Taxonomy" id="3004093"/>
    <lineage>
        <taxon>Bacteria</taxon>
        <taxon>Bacillati</taxon>
        <taxon>Actinomycetota</taxon>
        <taxon>Actinomycetes</taxon>
        <taxon>Kitasatosporales</taxon>
        <taxon>Streptomycetaceae</taxon>
        <taxon>Streptomyces</taxon>
    </lineage>
</organism>
<dbReference type="PANTHER" id="PTHR39173:SF1">
    <property type="entry name" value="ACETYLTRANSFERASE"/>
    <property type="match status" value="1"/>
</dbReference>
<dbReference type="RefSeq" id="WP_270086061.1">
    <property type="nucleotide sequence ID" value="NZ_CP115300.1"/>
</dbReference>
<dbReference type="PANTHER" id="PTHR39173">
    <property type="entry name" value="ACETYLTRANSFERASE"/>
    <property type="match status" value="1"/>
</dbReference>
<reference evidence="2 3" key="1">
    <citation type="submission" date="2022-12" db="EMBL/GenBank/DDBJ databases">
        <authorList>
            <person name="Mo P."/>
        </authorList>
    </citation>
    <scope>NUCLEOTIDE SEQUENCE [LARGE SCALE GENOMIC DNA]</scope>
    <source>
        <strain evidence="2 3">HUAS 2-6</strain>
    </source>
</reference>
<dbReference type="Gene3D" id="3.40.630.30">
    <property type="match status" value="1"/>
</dbReference>
<feature type="domain" description="N-acetyltransferase" evidence="1">
    <location>
        <begin position="38"/>
        <end position="185"/>
    </location>
</feature>
<dbReference type="EC" id="2.3.1.-" evidence="2"/>
<dbReference type="InterPro" id="IPR000182">
    <property type="entry name" value="GNAT_dom"/>
</dbReference>
<evidence type="ECO:0000313" key="3">
    <source>
        <dbReference type="Proteomes" id="UP001212326"/>
    </source>
</evidence>
<dbReference type="EMBL" id="CP115300">
    <property type="protein sequence ID" value="WBO68834.1"/>
    <property type="molecule type" value="Genomic_DNA"/>
</dbReference>
<sequence>MPRLTRPQPRLQASFLAAMAEFRAEGRGGPGMQAMLDNDLRQYADDSWQDPAVFTAYVARLRTHAQQTDSEAPVTGRTLWWTEGDEFLGFASVRHSLTPALRERGGHIGYVIRPSARRRDHATALLAAALQFASSLGVEAALLTCDAGNIASRRVIESNGGVLEDERAGVLRFWVPTRPAVAGWV</sequence>
<dbReference type="InterPro" id="IPR016181">
    <property type="entry name" value="Acyl_CoA_acyltransferase"/>
</dbReference>
<keyword evidence="3" id="KW-1185">Reference proteome</keyword>
<dbReference type="PROSITE" id="PS51186">
    <property type="entry name" value="GNAT"/>
    <property type="match status" value="1"/>
</dbReference>
<keyword evidence="2" id="KW-0808">Transferase</keyword>